<name>A0AAW5R552_9HYPH</name>
<gene>
    <name evidence="2" type="ORF">MUB46_20550</name>
</gene>
<dbReference type="RefSeq" id="WP_261617849.1">
    <property type="nucleotide sequence ID" value="NZ_JALIDZ010000011.1"/>
</dbReference>
<sequence>MAVQLPARAEAKPRSVVSINLCTDELVLRLADPGQVKSVTWLARDSLGSAVRALAGAVPVNRGLAEEIVPLSPDLVVAGVHTTRTTVGFLKRIGIPVIELGVPGTLDEVRAQIRMVATVLGNAAAGEAMIAALDTALSESGAVIAGSRPTALVLRPNGFTAGRGSLVDTLLDRAGLANLAADLQTDGLGQLPLERIVAARPDVLIINADADAPESMAQALLDHPALASLKETATVVEVPTRLWTCAGPQLAEAMALLKSAAAKARSRPNPQTEAAR</sequence>
<reference evidence="2 3" key="1">
    <citation type="submission" date="2022-04" db="EMBL/GenBank/DDBJ databases">
        <authorList>
            <person name="Ye Y.-Q."/>
            <person name="Du Z.-J."/>
        </authorList>
    </citation>
    <scope>NUCLEOTIDE SEQUENCE [LARGE SCALE GENOMIC DNA]</scope>
    <source>
        <strain evidence="2 3">A6E488</strain>
    </source>
</reference>
<evidence type="ECO:0000313" key="2">
    <source>
        <dbReference type="EMBL" id="MCT8974264.1"/>
    </source>
</evidence>
<organism evidence="2 3">
    <name type="scientific">Microbaculum marinisediminis</name>
    <dbReference type="NCBI Taxonomy" id="2931392"/>
    <lineage>
        <taxon>Bacteria</taxon>
        <taxon>Pseudomonadati</taxon>
        <taxon>Pseudomonadota</taxon>
        <taxon>Alphaproteobacteria</taxon>
        <taxon>Hyphomicrobiales</taxon>
        <taxon>Tepidamorphaceae</taxon>
        <taxon>Microbaculum</taxon>
    </lineage>
</organism>
<accession>A0AAW5R552</accession>
<dbReference type="EMBL" id="JALIDZ010000011">
    <property type="protein sequence ID" value="MCT8974264.1"/>
    <property type="molecule type" value="Genomic_DNA"/>
</dbReference>
<protein>
    <submittedName>
        <fullName evidence="2">ABC transporter substrate-binding protein</fullName>
    </submittedName>
</protein>
<dbReference type="AlphaFoldDB" id="A0AAW5R552"/>
<dbReference type="GO" id="GO:0071281">
    <property type="term" value="P:cellular response to iron ion"/>
    <property type="evidence" value="ECO:0007669"/>
    <property type="project" value="TreeGrafter"/>
</dbReference>
<dbReference type="InterPro" id="IPR050902">
    <property type="entry name" value="ABC_Transporter_SBP"/>
</dbReference>
<feature type="domain" description="Fe/B12 periplasmic-binding" evidence="1">
    <location>
        <begin position="15"/>
        <end position="268"/>
    </location>
</feature>
<dbReference type="Gene3D" id="3.40.50.1980">
    <property type="entry name" value="Nitrogenase molybdenum iron protein domain"/>
    <property type="match status" value="2"/>
</dbReference>
<comment type="caution">
    <text evidence="2">The sequence shown here is derived from an EMBL/GenBank/DDBJ whole genome shotgun (WGS) entry which is preliminary data.</text>
</comment>
<dbReference type="SUPFAM" id="SSF53807">
    <property type="entry name" value="Helical backbone' metal receptor"/>
    <property type="match status" value="1"/>
</dbReference>
<dbReference type="PANTHER" id="PTHR30535:SF34">
    <property type="entry name" value="MOLYBDATE-BINDING PROTEIN MOLA"/>
    <property type="match status" value="1"/>
</dbReference>
<dbReference type="PANTHER" id="PTHR30535">
    <property type="entry name" value="VITAMIN B12-BINDING PROTEIN"/>
    <property type="match status" value="1"/>
</dbReference>
<dbReference type="PROSITE" id="PS50983">
    <property type="entry name" value="FE_B12_PBP"/>
    <property type="match status" value="1"/>
</dbReference>
<proteinExistence type="predicted"/>
<dbReference type="Pfam" id="PF01497">
    <property type="entry name" value="Peripla_BP_2"/>
    <property type="match status" value="1"/>
</dbReference>
<dbReference type="InterPro" id="IPR002491">
    <property type="entry name" value="ABC_transptr_periplasmic_BD"/>
</dbReference>
<evidence type="ECO:0000313" key="3">
    <source>
        <dbReference type="Proteomes" id="UP001320898"/>
    </source>
</evidence>
<evidence type="ECO:0000259" key="1">
    <source>
        <dbReference type="PROSITE" id="PS50983"/>
    </source>
</evidence>
<keyword evidence="3" id="KW-1185">Reference proteome</keyword>
<dbReference type="Proteomes" id="UP001320898">
    <property type="component" value="Unassembled WGS sequence"/>
</dbReference>